<organism evidence="14 15">
    <name type="scientific">Danionella cerebrum</name>
    <dbReference type="NCBI Taxonomy" id="2873325"/>
    <lineage>
        <taxon>Eukaryota</taxon>
        <taxon>Metazoa</taxon>
        <taxon>Chordata</taxon>
        <taxon>Craniata</taxon>
        <taxon>Vertebrata</taxon>
        <taxon>Euteleostomi</taxon>
        <taxon>Actinopterygii</taxon>
        <taxon>Neopterygii</taxon>
        <taxon>Teleostei</taxon>
        <taxon>Ostariophysi</taxon>
        <taxon>Cypriniformes</taxon>
        <taxon>Danionidae</taxon>
        <taxon>Danioninae</taxon>
        <taxon>Danionella</taxon>
    </lineage>
</organism>
<dbReference type="PRINTS" id="PR00385">
    <property type="entry name" value="P450"/>
</dbReference>
<evidence type="ECO:0000256" key="8">
    <source>
        <dbReference type="ARBA" id="ARBA00023033"/>
    </source>
</evidence>
<dbReference type="EC" id="1.14.14.1" evidence="13"/>
<keyword evidence="4 11" id="KW-0349">Heme</keyword>
<keyword evidence="7 11" id="KW-0408">Iron</keyword>
<evidence type="ECO:0000256" key="6">
    <source>
        <dbReference type="ARBA" id="ARBA00023002"/>
    </source>
</evidence>
<keyword evidence="5 11" id="KW-0479">Metal-binding</keyword>
<dbReference type="PANTHER" id="PTHR24289:SF16">
    <property type="entry name" value="CYTOCHROME P450 1B1"/>
    <property type="match status" value="1"/>
</dbReference>
<evidence type="ECO:0000256" key="1">
    <source>
        <dbReference type="ARBA" id="ARBA00001971"/>
    </source>
</evidence>
<dbReference type="Pfam" id="PF00067">
    <property type="entry name" value="p450"/>
    <property type="match status" value="1"/>
</dbReference>
<keyword evidence="8 12" id="KW-0503">Monooxygenase</keyword>
<reference evidence="14 15" key="1">
    <citation type="journal article" date="2019" name="Sci. Data">
        <title>Hybrid genome assembly and annotation of Danionella translucida.</title>
        <authorList>
            <person name="Kadobianskyi M."/>
            <person name="Schulze L."/>
            <person name="Schuelke M."/>
            <person name="Judkewitz B."/>
        </authorList>
    </citation>
    <scope>NUCLEOTIDE SEQUENCE [LARGE SCALE GENOMIC DNA]</scope>
    <source>
        <strain evidence="14 15">Bolton</strain>
    </source>
</reference>
<dbReference type="InterPro" id="IPR017972">
    <property type="entry name" value="Cyt_P450_CS"/>
</dbReference>
<sequence length="549" mass="62330">MDTIISHASVYNFQLLSDAQHIEVFLQQPAQISFIMDFLLALSDFVQLSSRSVLLSIMMCLTLLFWRRSGELQLPGPFSWPVIGNAAQLGNCPHVYFTRMVQKYGDVFRIKLGSKNVVVLNGDAIKEALVKKGVDFAGRPDFASFRVVGNGKSMAFGNYSQWWKLHRKVAHSTLRTFSTANIQTKQTLEKHIVSEIGELIRLFLKKTREEHFFQPHQYLVVSVANTMSAVCFGNRYTYDDAEFQQVVGRNDQFTKTVGAGSIVDVMPWLQYFPNPIKNLFDQFKQLNKEFYHFIDSKVVEHRETILPSLVRDMTDAFIVALDKGISGGPGVFLGKEFVQPTMSDVFGASQDTLSTALQWVILLLVRYPKVQQHLQEDVDRVVDRSRLPTIADQPHLPYLTAFIYEVMRFTSFIPVTIPHSTTTDTSINGFPIPKDTIVFINQWSLNHDPTKWDEPGVFNPGRFLSEDGSLNKDLTTNVLIFSVGKRRCIGEDVAKIQLFLFTSLLVHQCTFTAESRPSMDYEYGLTLKPKSFKVSVEIRDSGNLLDSMV</sequence>
<dbReference type="CDD" id="cd20675">
    <property type="entry name" value="CYP1B1-like"/>
    <property type="match status" value="1"/>
</dbReference>
<evidence type="ECO:0000256" key="13">
    <source>
        <dbReference type="RuleBase" id="RU368045"/>
    </source>
</evidence>
<dbReference type="PROSITE" id="PS00086">
    <property type="entry name" value="CYTOCHROME_P450"/>
    <property type="match status" value="1"/>
</dbReference>
<dbReference type="InterPro" id="IPR002401">
    <property type="entry name" value="Cyt_P450_E_grp-I"/>
</dbReference>
<evidence type="ECO:0000256" key="10">
    <source>
        <dbReference type="ARBA" id="ARBA00047827"/>
    </source>
</evidence>
<dbReference type="GO" id="GO:0005506">
    <property type="term" value="F:iron ion binding"/>
    <property type="evidence" value="ECO:0007669"/>
    <property type="project" value="UniProtKB-UniRule"/>
</dbReference>
<evidence type="ECO:0000256" key="4">
    <source>
        <dbReference type="ARBA" id="ARBA00022617"/>
    </source>
</evidence>
<dbReference type="FunFam" id="1.10.630.10:FF:000002">
    <property type="entry name" value="Cytochrome P450 1A1"/>
    <property type="match status" value="1"/>
</dbReference>
<dbReference type="InterPro" id="IPR036396">
    <property type="entry name" value="Cyt_P450_sf"/>
</dbReference>
<dbReference type="InterPro" id="IPR001128">
    <property type="entry name" value="Cyt_P450"/>
</dbReference>
<dbReference type="GO" id="GO:0004508">
    <property type="term" value="F:steroid 17-alpha-monooxygenase activity"/>
    <property type="evidence" value="ECO:0007669"/>
    <property type="project" value="TreeGrafter"/>
</dbReference>
<protein>
    <recommendedName>
        <fullName evidence="13">Cytochrome P450 1A</fullName>
        <ecNumber evidence="13">1.14.14.1</ecNumber>
    </recommendedName>
</protein>
<comment type="subcellular location">
    <subcellularLocation>
        <location evidence="2">Endomembrane system</location>
    </subcellularLocation>
    <subcellularLocation>
        <location evidence="13">Endoplasmic reticulum membrane</location>
        <topology evidence="13">Peripheral membrane protein</topology>
    </subcellularLocation>
    <subcellularLocation>
        <location evidence="13">Microsome membrane</location>
        <topology evidence="13">Peripheral membrane protein</topology>
    </subcellularLocation>
</comment>
<dbReference type="PRINTS" id="PR01683">
    <property type="entry name" value="EP450ICYP1A"/>
</dbReference>
<comment type="cofactor">
    <cofactor evidence="1 11 13">
        <name>heme</name>
        <dbReference type="ChEBI" id="CHEBI:30413"/>
    </cofactor>
</comment>
<name>A0A553MRT0_9TELE</name>
<feature type="binding site" description="axial binding residue" evidence="11">
    <location>
        <position position="488"/>
    </location>
    <ligand>
        <name>heme</name>
        <dbReference type="ChEBI" id="CHEBI:30413"/>
    </ligand>
    <ligandPart>
        <name>Fe</name>
        <dbReference type="ChEBI" id="CHEBI:18248"/>
    </ligandPart>
</feature>
<evidence type="ECO:0000256" key="12">
    <source>
        <dbReference type="RuleBase" id="RU000461"/>
    </source>
</evidence>
<dbReference type="GO" id="GO:0042448">
    <property type="term" value="P:progesterone metabolic process"/>
    <property type="evidence" value="ECO:0007669"/>
    <property type="project" value="TreeGrafter"/>
</dbReference>
<keyword evidence="15" id="KW-1185">Reference proteome</keyword>
<dbReference type="OrthoDB" id="1055148at2759"/>
<dbReference type="GO" id="GO:0005789">
    <property type="term" value="C:endoplasmic reticulum membrane"/>
    <property type="evidence" value="ECO:0007669"/>
    <property type="project" value="UniProtKB-SubCell"/>
</dbReference>
<keyword evidence="9" id="KW-0472">Membrane</keyword>
<evidence type="ECO:0000256" key="7">
    <source>
        <dbReference type="ARBA" id="ARBA00023004"/>
    </source>
</evidence>
<accession>A0A553MRT0</accession>
<proteinExistence type="inferred from homology"/>
<dbReference type="GO" id="GO:0020037">
    <property type="term" value="F:heme binding"/>
    <property type="evidence" value="ECO:0007669"/>
    <property type="project" value="UniProtKB-UniRule"/>
</dbReference>
<comment type="caution">
    <text evidence="14">The sequence shown here is derived from an EMBL/GenBank/DDBJ whole genome shotgun (WGS) entry which is preliminary data.</text>
</comment>
<comment type="catalytic activity">
    <reaction evidence="10">
        <text>an organic molecule + reduced [NADPH--hemoprotein reductase] + O2 = an alcohol + oxidized [NADPH--hemoprotein reductase] + H2O + H(+)</text>
        <dbReference type="Rhea" id="RHEA:17149"/>
        <dbReference type="Rhea" id="RHEA-COMP:11964"/>
        <dbReference type="Rhea" id="RHEA-COMP:11965"/>
        <dbReference type="ChEBI" id="CHEBI:15377"/>
        <dbReference type="ChEBI" id="CHEBI:15378"/>
        <dbReference type="ChEBI" id="CHEBI:15379"/>
        <dbReference type="ChEBI" id="CHEBI:30879"/>
        <dbReference type="ChEBI" id="CHEBI:57618"/>
        <dbReference type="ChEBI" id="CHEBI:58210"/>
        <dbReference type="ChEBI" id="CHEBI:142491"/>
        <dbReference type="EC" id="1.14.14.1"/>
    </reaction>
</comment>
<evidence type="ECO:0000256" key="3">
    <source>
        <dbReference type="ARBA" id="ARBA00010617"/>
    </source>
</evidence>
<dbReference type="Gene3D" id="1.10.630.10">
    <property type="entry name" value="Cytochrome P450"/>
    <property type="match status" value="1"/>
</dbReference>
<dbReference type="Proteomes" id="UP000316079">
    <property type="component" value="Unassembled WGS sequence"/>
</dbReference>
<keyword evidence="13" id="KW-0256">Endoplasmic reticulum</keyword>
<evidence type="ECO:0000313" key="15">
    <source>
        <dbReference type="Proteomes" id="UP000316079"/>
    </source>
</evidence>
<dbReference type="AlphaFoldDB" id="A0A553MRT0"/>
<dbReference type="STRING" id="623744.A0A553MRT0"/>
<keyword evidence="6 12" id="KW-0560">Oxidoreductase</keyword>
<evidence type="ECO:0000256" key="5">
    <source>
        <dbReference type="ARBA" id="ARBA00022723"/>
    </source>
</evidence>
<keyword evidence="13" id="KW-0492">Microsome</keyword>
<evidence type="ECO:0000256" key="2">
    <source>
        <dbReference type="ARBA" id="ARBA00004308"/>
    </source>
</evidence>
<dbReference type="InterPro" id="IPR008066">
    <property type="entry name" value="Cyt_P450_E_grp-I_CYP1"/>
</dbReference>
<dbReference type="GO" id="GO:0042446">
    <property type="term" value="P:hormone biosynthetic process"/>
    <property type="evidence" value="ECO:0007669"/>
    <property type="project" value="TreeGrafter"/>
</dbReference>
<dbReference type="SUPFAM" id="SSF48264">
    <property type="entry name" value="Cytochrome P450"/>
    <property type="match status" value="1"/>
</dbReference>
<comment type="function">
    <text evidence="13">Cytochromes P450 are a group of heme-thiolate monooxygenases. They oxidize a variety of structurally unrelated compounds, including steroids, fatty acids, and xenobiotics.</text>
</comment>
<evidence type="ECO:0000313" key="14">
    <source>
        <dbReference type="EMBL" id="TRY55887.1"/>
    </source>
</evidence>
<gene>
    <name evidence="14" type="ORF">DNTS_029132</name>
</gene>
<comment type="similarity">
    <text evidence="3 12">Belongs to the cytochrome P450 family.</text>
</comment>
<dbReference type="PRINTS" id="PR00463">
    <property type="entry name" value="EP450I"/>
</dbReference>
<dbReference type="EMBL" id="SRMA01027305">
    <property type="protein sequence ID" value="TRY55887.1"/>
    <property type="molecule type" value="Genomic_DNA"/>
</dbReference>
<dbReference type="PANTHER" id="PTHR24289">
    <property type="entry name" value="STEROID 17-ALPHA-HYDROXYLASE/17,20 LYASE"/>
    <property type="match status" value="1"/>
</dbReference>
<evidence type="ECO:0000256" key="11">
    <source>
        <dbReference type="PIRSR" id="PIRSR602401-1"/>
    </source>
</evidence>
<evidence type="ECO:0000256" key="9">
    <source>
        <dbReference type="ARBA" id="ARBA00023136"/>
    </source>
</evidence>